<keyword evidence="4 9" id="KW-0175">Coiled coil</keyword>
<evidence type="ECO:0000259" key="12">
    <source>
        <dbReference type="Pfam" id="PF03449"/>
    </source>
</evidence>
<keyword evidence="5 9" id="KW-0238">DNA-binding</keyword>
<name>A0A1Y2T562_SYMTR</name>
<dbReference type="GO" id="GO:0032784">
    <property type="term" value="P:regulation of DNA-templated transcription elongation"/>
    <property type="evidence" value="ECO:0007669"/>
    <property type="project" value="UniProtKB-UniRule"/>
</dbReference>
<dbReference type="SUPFAM" id="SSF54534">
    <property type="entry name" value="FKBP-like"/>
    <property type="match status" value="1"/>
</dbReference>
<evidence type="ECO:0000256" key="4">
    <source>
        <dbReference type="ARBA" id="ARBA00023054"/>
    </source>
</evidence>
<keyword evidence="13" id="KW-0648">Protein biosynthesis</keyword>
<proteinExistence type="inferred from homology"/>
<dbReference type="Gene3D" id="3.10.50.30">
    <property type="entry name" value="Transcription elongation factor, GreA/GreB, C-terminal domain"/>
    <property type="match status" value="1"/>
</dbReference>
<evidence type="ECO:0000256" key="1">
    <source>
        <dbReference type="ARBA" id="ARBA00008213"/>
    </source>
</evidence>
<dbReference type="InterPro" id="IPR036805">
    <property type="entry name" value="Tscrpt_elong_fac_GreA/B_N_sf"/>
</dbReference>
<feature type="domain" description="Transcription elongation factor GreA/GreB N-terminal" evidence="12">
    <location>
        <begin position="8"/>
        <end position="77"/>
    </location>
</feature>
<dbReference type="AlphaFoldDB" id="A0A1Y2T562"/>
<protein>
    <recommendedName>
        <fullName evidence="2 9">Transcription elongation factor GreA</fullName>
    </recommendedName>
    <alternativeName>
        <fullName evidence="8 9">Transcript cleavage factor GreA</fullName>
    </alternativeName>
</protein>
<dbReference type="NCBIfam" id="NF001263">
    <property type="entry name" value="PRK00226.1-4"/>
    <property type="match status" value="1"/>
</dbReference>
<dbReference type="PROSITE" id="PS00829">
    <property type="entry name" value="GREAB_1"/>
    <property type="match status" value="1"/>
</dbReference>
<dbReference type="InterPro" id="IPR022691">
    <property type="entry name" value="Tscrpt_elong_fac_GreA/B_N"/>
</dbReference>
<evidence type="ECO:0000256" key="8">
    <source>
        <dbReference type="ARBA" id="ARBA00030776"/>
    </source>
</evidence>
<dbReference type="GO" id="GO:0006354">
    <property type="term" value="P:DNA-templated transcription elongation"/>
    <property type="evidence" value="ECO:0007669"/>
    <property type="project" value="TreeGrafter"/>
</dbReference>
<evidence type="ECO:0000313" key="14">
    <source>
        <dbReference type="Proteomes" id="UP000194267"/>
    </source>
</evidence>
<dbReference type="SUPFAM" id="SSF46557">
    <property type="entry name" value="GreA transcript cleavage protein, N-terminal domain"/>
    <property type="match status" value="1"/>
</dbReference>
<dbReference type="PANTHER" id="PTHR30437">
    <property type="entry name" value="TRANSCRIPTION ELONGATION FACTOR GREA"/>
    <property type="match status" value="1"/>
</dbReference>
<evidence type="ECO:0000256" key="5">
    <source>
        <dbReference type="ARBA" id="ARBA00023125"/>
    </source>
</evidence>
<feature type="coiled-coil region" evidence="9">
    <location>
        <begin position="14"/>
        <end position="71"/>
    </location>
</feature>
<dbReference type="InterPro" id="IPR036953">
    <property type="entry name" value="GreA/GreB_C_sf"/>
</dbReference>
<dbReference type="InterPro" id="IPR023459">
    <property type="entry name" value="Tscrpt_elong_fac_GreA/B_fam"/>
</dbReference>
<dbReference type="HAMAP" id="MF_00105">
    <property type="entry name" value="GreA_GreB"/>
    <property type="match status" value="1"/>
</dbReference>
<dbReference type="Gene3D" id="1.10.287.180">
    <property type="entry name" value="Transcription elongation factor, GreA/GreB, N-terminal domain"/>
    <property type="match status" value="1"/>
</dbReference>
<dbReference type="NCBIfam" id="TIGR01462">
    <property type="entry name" value="greA"/>
    <property type="match status" value="1"/>
</dbReference>
<dbReference type="Proteomes" id="UP000194267">
    <property type="component" value="Unassembled WGS sequence"/>
</dbReference>
<evidence type="ECO:0000256" key="10">
    <source>
        <dbReference type="RuleBase" id="RU000556"/>
    </source>
</evidence>
<gene>
    <name evidence="9" type="primary">greA</name>
    <name evidence="13" type="ORF">A6D92_12475</name>
</gene>
<dbReference type="InterPro" id="IPR001437">
    <property type="entry name" value="Tscrpt_elong_fac_GreA/B_C"/>
</dbReference>
<evidence type="ECO:0000256" key="9">
    <source>
        <dbReference type="HAMAP-Rule" id="MF_00105"/>
    </source>
</evidence>
<reference evidence="14" key="1">
    <citation type="submission" date="2016-04" db="EMBL/GenBank/DDBJ databases">
        <authorList>
            <person name="Antunes L.P."/>
            <person name="Martins L.F."/>
            <person name="Pereira R.V."/>
            <person name="Thomas A.M."/>
            <person name="Barbosa D."/>
            <person name="Nascimento L."/>
            <person name="Silva G.M."/>
            <person name="Condomitti G.W."/>
            <person name="Digiampietri L.A."/>
            <person name="Lombardi K.C."/>
            <person name="Ramos P.L."/>
            <person name="Quaggio R.B."/>
            <person name="Oliveira J.C."/>
            <person name="Pascon R.C."/>
            <person name="Cruz J.B."/>
            <person name="Silva A.M."/>
            <person name="Setubal J.C."/>
        </authorList>
    </citation>
    <scope>NUCLEOTIDE SEQUENCE [LARGE SCALE GENOMIC DNA]</scope>
</reference>
<sequence>MEENKPVVLSPEGLQQLQEELDYLRNVKRKEVAERLKEARSYGDLSENSEYDDARNEQAFVEGRIAMLENTLRNAVVLDGSEDEAEAGRIRLGSRVVLRDLEYGDLEEYTIVGTVEADPAKNKISNESPVGKAIMGRTKGEIVVVEAPAGRIQYEIVDVK</sequence>
<evidence type="ECO:0000259" key="11">
    <source>
        <dbReference type="Pfam" id="PF01272"/>
    </source>
</evidence>
<keyword evidence="6 9" id="KW-0804">Transcription</keyword>
<dbReference type="InterPro" id="IPR028624">
    <property type="entry name" value="Tscrpt_elong_fac_GreA/B"/>
</dbReference>
<evidence type="ECO:0000313" key="13">
    <source>
        <dbReference type="EMBL" id="OTA40864.1"/>
    </source>
</evidence>
<keyword evidence="3 9" id="KW-0805">Transcription regulation</keyword>
<organism evidence="13 14">
    <name type="scientific">Symbiobacterium thermophilum</name>
    <dbReference type="NCBI Taxonomy" id="2734"/>
    <lineage>
        <taxon>Bacteria</taxon>
        <taxon>Bacillati</taxon>
        <taxon>Bacillota</taxon>
        <taxon>Clostridia</taxon>
        <taxon>Eubacteriales</taxon>
        <taxon>Symbiobacteriaceae</taxon>
        <taxon>Symbiobacterium</taxon>
    </lineage>
</organism>
<dbReference type="GO" id="GO:0003677">
    <property type="term" value="F:DNA binding"/>
    <property type="evidence" value="ECO:0007669"/>
    <property type="project" value="UniProtKB-UniRule"/>
</dbReference>
<feature type="domain" description="Transcription elongation factor GreA/GreB C-terminal" evidence="11">
    <location>
        <begin position="87"/>
        <end position="160"/>
    </location>
</feature>
<accession>A0A1Y2T562</accession>
<comment type="caution">
    <text evidence="13">The sequence shown here is derived from an EMBL/GenBank/DDBJ whole genome shotgun (WGS) entry which is preliminary data.</text>
</comment>
<dbReference type="FunFam" id="1.10.287.180:FF:000001">
    <property type="entry name" value="Transcription elongation factor GreA"/>
    <property type="match status" value="1"/>
</dbReference>
<dbReference type="InterPro" id="IPR006359">
    <property type="entry name" value="Tscrpt_elong_fac_GreA"/>
</dbReference>
<evidence type="ECO:0000256" key="2">
    <source>
        <dbReference type="ARBA" id="ARBA00013729"/>
    </source>
</evidence>
<dbReference type="EMBL" id="LWLV01001088">
    <property type="protein sequence ID" value="OTA40864.1"/>
    <property type="molecule type" value="Genomic_DNA"/>
</dbReference>
<dbReference type="GO" id="GO:0003746">
    <property type="term" value="F:translation elongation factor activity"/>
    <property type="evidence" value="ECO:0007669"/>
    <property type="project" value="UniProtKB-KW"/>
</dbReference>
<dbReference type="PANTHER" id="PTHR30437:SF4">
    <property type="entry name" value="TRANSCRIPTION ELONGATION FACTOR GREA"/>
    <property type="match status" value="1"/>
</dbReference>
<dbReference type="InterPro" id="IPR018151">
    <property type="entry name" value="TF_GreA/GreB_CS"/>
</dbReference>
<keyword evidence="13" id="KW-0251">Elongation factor</keyword>
<dbReference type="PIRSF" id="PIRSF006092">
    <property type="entry name" value="GreA_GreB"/>
    <property type="match status" value="1"/>
</dbReference>
<evidence type="ECO:0000256" key="6">
    <source>
        <dbReference type="ARBA" id="ARBA00023163"/>
    </source>
</evidence>
<comment type="similarity">
    <text evidence="1 9 10">Belongs to the GreA/GreB family.</text>
</comment>
<dbReference type="GO" id="GO:0070063">
    <property type="term" value="F:RNA polymerase binding"/>
    <property type="evidence" value="ECO:0007669"/>
    <property type="project" value="InterPro"/>
</dbReference>
<evidence type="ECO:0000256" key="7">
    <source>
        <dbReference type="ARBA" id="ARBA00024916"/>
    </source>
</evidence>
<evidence type="ECO:0000256" key="3">
    <source>
        <dbReference type="ARBA" id="ARBA00023015"/>
    </source>
</evidence>
<dbReference type="FunFam" id="3.10.50.30:FF:000001">
    <property type="entry name" value="Transcription elongation factor GreA"/>
    <property type="match status" value="1"/>
</dbReference>
<dbReference type="Pfam" id="PF03449">
    <property type="entry name" value="GreA_GreB_N"/>
    <property type="match status" value="1"/>
</dbReference>
<comment type="function">
    <text evidence="7 9 10">Necessary for efficient RNA polymerase transcription elongation past template-encoded arresting sites. The arresting sites in DNA have the property of trapping a certain fraction of elongating RNA polymerases that pass through, resulting in locked ternary complexes. Cleavage of the nascent transcript by cleavage factors such as GreA or GreB allows the resumption of elongation from the new 3'terminus. GreA releases sequences of 2 to 3 nucleotides.</text>
</comment>
<dbReference type="Pfam" id="PF01272">
    <property type="entry name" value="GreA_GreB"/>
    <property type="match status" value="1"/>
</dbReference>